<feature type="compositionally biased region" description="Acidic residues" evidence="1">
    <location>
        <begin position="1"/>
        <end position="10"/>
    </location>
</feature>
<sequence length="214" mass="22692">MANESEDVDVGDSTATDGGSVLQGHRQETEDNEYATPPEIWRPLARATGGFDVDPASGAEPVSIAPIRYTEAEDGLSKAWEGSVFLNPPWSSNGDGSAKETWLRKARNEANRAKVDVVVVVLPADTSAHWFHDHVLAAEAVCLVGPGRIPFVGEDRNPSFQLAVAAFGDVDRDLVDALETLGAVIRGHTVVDDTTQASLGAIDEASTVSGGDRR</sequence>
<protein>
    <recommendedName>
        <fullName evidence="4">Adenine methyltransferase</fullName>
    </recommendedName>
</protein>
<dbReference type="OrthoDB" id="206305at2157"/>
<evidence type="ECO:0000313" key="3">
    <source>
        <dbReference type="Proteomes" id="UP000509626"/>
    </source>
</evidence>
<reference evidence="2 3" key="1">
    <citation type="submission" date="2020-06" db="EMBL/GenBank/DDBJ databases">
        <title>NJ-3-1, isolated from saline soil.</title>
        <authorList>
            <person name="Cui H.L."/>
            <person name="Shi X."/>
        </authorList>
    </citation>
    <scope>NUCLEOTIDE SEQUENCE [LARGE SCALE GENOMIC DNA]</scope>
    <source>
        <strain evidence="2 3">NJ-3-1</strain>
    </source>
</reference>
<organism evidence="2 3">
    <name type="scientific">Halorarum salinum</name>
    <dbReference type="NCBI Taxonomy" id="2743089"/>
    <lineage>
        <taxon>Archaea</taxon>
        <taxon>Methanobacteriati</taxon>
        <taxon>Methanobacteriota</taxon>
        <taxon>Stenosarchaea group</taxon>
        <taxon>Halobacteria</taxon>
        <taxon>Halobacteriales</taxon>
        <taxon>Haloferacaceae</taxon>
        <taxon>Halorarum</taxon>
    </lineage>
</organism>
<keyword evidence="3" id="KW-1185">Reference proteome</keyword>
<dbReference type="InterPro" id="IPR008593">
    <property type="entry name" value="Dam_MeTrfase"/>
</dbReference>
<dbReference type="GO" id="GO:0009007">
    <property type="term" value="F:site-specific DNA-methyltransferase (adenine-specific) activity"/>
    <property type="evidence" value="ECO:0007669"/>
    <property type="project" value="InterPro"/>
</dbReference>
<dbReference type="Pfam" id="PF05869">
    <property type="entry name" value="Dam"/>
    <property type="match status" value="1"/>
</dbReference>
<dbReference type="GO" id="GO:0009307">
    <property type="term" value="P:DNA restriction-modification system"/>
    <property type="evidence" value="ECO:0007669"/>
    <property type="project" value="InterPro"/>
</dbReference>
<evidence type="ECO:0008006" key="4">
    <source>
        <dbReference type="Google" id="ProtNLM"/>
    </source>
</evidence>
<accession>A0A7D5QJ36</accession>
<dbReference type="AlphaFoldDB" id="A0A7D5QJ36"/>
<name>A0A7D5QJ36_9EURY</name>
<dbReference type="GO" id="GO:0003677">
    <property type="term" value="F:DNA binding"/>
    <property type="evidence" value="ECO:0007669"/>
    <property type="project" value="InterPro"/>
</dbReference>
<gene>
    <name evidence="2" type="ORF">HUG12_10950</name>
</gene>
<dbReference type="EMBL" id="CP058579">
    <property type="protein sequence ID" value="QLG64043.1"/>
    <property type="molecule type" value="Genomic_DNA"/>
</dbReference>
<evidence type="ECO:0000256" key="1">
    <source>
        <dbReference type="SAM" id="MobiDB-lite"/>
    </source>
</evidence>
<evidence type="ECO:0000313" key="2">
    <source>
        <dbReference type="EMBL" id="QLG64043.1"/>
    </source>
</evidence>
<dbReference type="KEGG" id="halu:HUG12_10950"/>
<feature type="region of interest" description="Disordered" evidence="1">
    <location>
        <begin position="1"/>
        <end position="40"/>
    </location>
</feature>
<proteinExistence type="predicted"/>
<dbReference type="Proteomes" id="UP000509626">
    <property type="component" value="Chromosome"/>
</dbReference>